<dbReference type="PANTHER" id="PTHR12358:SF54">
    <property type="entry name" value="SPHINGOSINE KINASE RELATED PROTEIN"/>
    <property type="match status" value="1"/>
</dbReference>
<evidence type="ECO:0000256" key="2">
    <source>
        <dbReference type="ARBA" id="ARBA00005983"/>
    </source>
</evidence>
<proteinExistence type="inferred from homology"/>
<keyword evidence="4" id="KW-0808">Transferase</keyword>
<protein>
    <submittedName>
        <fullName evidence="12">Diacylglycerol kinase family lipid kinase</fullName>
    </submittedName>
</protein>
<dbReference type="PROSITE" id="PS50146">
    <property type="entry name" value="DAGK"/>
    <property type="match status" value="1"/>
</dbReference>
<dbReference type="Pfam" id="PF19279">
    <property type="entry name" value="YegS_C"/>
    <property type="match status" value="1"/>
</dbReference>
<evidence type="ECO:0000259" key="11">
    <source>
        <dbReference type="PROSITE" id="PS50146"/>
    </source>
</evidence>
<keyword evidence="13" id="KW-1185">Reference proteome</keyword>
<reference evidence="12 13" key="1">
    <citation type="submission" date="2020-08" db="EMBL/GenBank/DDBJ databases">
        <title>A Genomic Blueprint of the Chicken Gut Microbiome.</title>
        <authorList>
            <person name="Gilroy R."/>
            <person name="Ravi A."/>
            <person name="Getino M."/>
            <person name="Pursley I."/>
            <person name="Horton D.L."/>
            <person name="Alikhan N.-F."/>
            <person name="Baker D."/>
            <person name="Gharbi K."/>
            <person name="Hall N."/>
            <person name="Watson M."/>
            <person name="Adriaenssens E.M."/>
            <person name="Foster-Nyarko E."/>
            <person name="Jarju S."/>
            <person name="Secka A."/>
            <person name="Antonio M."/>
            <person name="Oren A."/>
            <person name="Chaudhuri R."/>
            <person name="La Ragione R.M."/>
            <person name="Hildebrand F."/>
            <person name="Pallen M.J."/>
        </authorList>
    </citation>
    <scope>NUCLEOTIDE SEQUENCE [LARGE SCALE GENOMIC DNA]</scope>
    <source>
        <strain evidence="12 13">A46</strain>
    </source>
</reference>
<keyword evidence="6 12" id="KW-0418">Kinase</keyword>
<comment type="cofactor">
    <cofactor evidence="1">
        <name>Mg(2+)</name>
        <dbReference type="ChEBI" id="CHEBI:18420"/>
    </cofactor>
</comment>
<keyword evidence="8" id="KW-0443">Lipid metabolism</keyword>
<dbReference type="Gene3D" id="2.60.200.40">
    <property type="match status" value="1"/>
</dbReference>
<dbReference type="Pfam" id="PF00781">
    <property type="entry name" value="DAGK_cat"/>
    <property type="match status" value="1"/>
</dbReference>
<dbReference type="NCBIfam" id="TIGR00147">
    <property type="entry name" value="YegS/Rv2252/BmrU family lipid kinase"/>
    <property type="match status" value="1"/>
</dbReference>
<evidence type="ECO:0000256" key="1">
    <source>
        <dbReference type="ARBA" id="ARBA00001946"/>
    </source>
</evidence>
<evidence type="ECO:0000313" key="12">
    <source>
        <dbReference type="EMBL" id="MBD8037549.1"/>
    </source>
</evidence>
<dbReference type="InterPro" id="IPR050187">
    <property type="entry name" value="Lipid_Phosphate_FormReg"/>
</dbReference>
<dbReference type="InterPro" id="IPR005218">
    <property type="entry name" value="Diacylglycerol/lipid_kinase"/>
</dbReference>
<feature type="domain" description="DAGKc" evidence="11">
    <location>
        <begin position="1"/>
        <end position="98"/>
    </location>
</feature>
<dbReference type="InterPro" id="IPR017438">
    <property type="entry name" value="ATP-NAD_kinase_N"/>
</dbReference>
<dbReference type="Proteomes" id="UP000619101">
    <property type="component" value="Unassembled WGS sequence"/>
</dbReference>
<dbReference type="InterPro" id="IPR001206">
    <property type="entry name" value="Diacylglycerol_kinase_cat_dom"/>
</dbReference>
<dbReference type="PANTHER" id="PTHR12358">
    <property type="entry name" value="SPHINGOSINE KINASE"/>
    <property type="match status" value="1"/>
</dbReference>
<organism evidence="12 13">
    <name type="scientific">Solibacillus faecavium</name>
    <dbReference type="NCBI Taxonomy" id="2762221"/>
    <lineage>
        <taxon>Bacteria</taxon>
        <taxon>Bacillati</taxon>
        <taxon>Bacillota</taxon>
        <taxon>Bacilli</taxon>
        <taxon>Bacillales</taxon>
        <taxon>Caryophanaceae</taxon>
        <taxon>Solibacillus</taxon>
    </lineage>
</organism>
<dbReference type="InterPro" id="IPR045540">
    <property type="entry name" value="YegS/DAGK_C"/>
</dbReference>
<dbReference type="Gene3D" id="3.40.50.10330">
    <property type="entry name" value="Probable inorganic polyphosphate/atp-NAD kinase, domain 1"/>
    <property type="match status" value="1"/>
</dbReference>
<evidence type="ECO:0000256" key="3">
    <source>
        <dbReference type="ARBA" id="ARBA00022516"/>
    </source>
</evidence>
<keyword evidence="7" id="KW-0067">ATP-binding</keyword>
<evidence type="ECO:0000256" key="7">
    <source>
        <dbReference type="ARBA" id="ARBA00022840"/>
    </source>
</evidence>
<evidence type="ECO:0000256" key="4">
    <source>
        <dbReference type="ARBA" id="ARBA00022679"/>
    </source>
</evidence>
<evidence type="ECO:0000256" key="10">
    <source>
        <dbReference type="ARBA" id="ARBA00023264"/>
    </source>
</evidence>
<evidence type="ECO:0000256" key="6">
    <source>
        <dbReference type="ARBA" id="ARBA00022777"/>
    </source>
</evidence>
<comment type="caution">
    <text evidence="12">The sequence shown here is derived from an EMBL/GenBank/DDBJ whole genome shotgun (WGS) entry which is preliminary data.</text>
</comment>
<sequence>MELHFIINSNAGNGRGIKRWEQFKQDLTLPYTTHWTQYAGHTLLIVKEITERATKQNPVCLIAVGGDGTVHEVLNGVVHFEHVYIGVIAAGSGNDFARGFETFKTGKQLEQFIKYPTRSLHDYGSALFNGTSKYFINNFGVGFDAFVAMKANESKLKKSLNRWKLGKLSYPYYVISALFTYKPFHLTILLDGKEQRFENVWFTTVSNQPYFGGGMKLSPASNTCDGTLEVTVVSNLSKWKLLFVFGSVFFAKHTGMREVHQFSMHSIQLFFEEPIMAHADGEKQKLQQHMNTIEISVHQKAWSLAK</sequence>
<keyword evidence="3" id="KW-0444">Lipid biosynthesis</keyword>
<evidence type="ECO:0000256" key="5">
    <source>
        <dbReference type="ARBA" id="ARBA00022741"/>
    </source>
</evidence>
<evidence type="ECO:0000256" key="8">
    <source>
        <dbReference type="ARBA" id="ARBA00023098"/>
    </source>
</evidence>
<keyword evidence="10" id="KW-1208">Phospholipid metabolism</keyword>
<keyword evidence="5" id="KW-0547">Nucleotide-binding</keyword>
<dbReference type="InterPro" id="IPR016064">
    <property type="entry name" value="NAD/diacylglycerol_kinase_sf"/>
</dbReference>
<dbReference type="GO" id="GO:0016301">
    <property type="term" value="F:kinase activity"/>
    <property type="evidence" value="ECO:0007669"/>
    <property type="project" value="UniProtKB-KW"/>
</dbReference>
<dbReference type="SUPFAM" id="SSF111331">
    <property type="entry name" value="NAD kinase/diacylglycerol kinase-like"/>
    <property type="match status" value="1"/>
</dbReference>
<evidence type="ECO:0000256" key="9">
    <source>
        <dbReference type="ARBA" id="ARBA00023209"/>
    </source>
</evidence>
<name>A0ABR8Y022_9BACL</name>
<dbReference type="EMBL" id="JACSPZ010000005">
    <property type="protein sequence ID" value="MBD8037549.1"/>
    <property type="molecule type" value="Genomic_DNA"/>
</dbReference>
<comment type="similarity">
    <text evidence="2">Belongs to the diacylglycerol/lipid kinase family.</text>
</comment>
<dbReference type="RefSeq" id="WP_191700626.1">
    <property type="nucleotide sequence ID" value="NZ_JACSPZ010000005.1"/>
</dbReference>
<keyword evidence="9" id="KW-0594">Phospholipid biosynthesis</keyword>
<evidence type="ECO:0000313" key="13">
    <source>
        <dbReference type="Proteomes" id="UP000619101"/>
    </source>
</evidence>
<gene>
    <name evidence="12" type="ORF">H9635_12415</name>
</gene>
<dbReference type="SMART" id="SM00046">
    <property type="entry name" value="DAGKc"/>
    <property type="match status" value="1"/>
</dbReference>
<accession>A0ABR8Y022</accession>